<feature type="transmembrane region" description="Helical" evidence="8">
    <location>
        <begin position="148"/>
        <end position="169"/>
    </location>
</feature>
<feature type="transmembrane region" description="Helical" evidence="8">
    <location>
        <begin position="66"/>
        <end position="88"/>
    </location>
</feature>
<protein>
    <submittedName>
        <fullName evidence="9">AI-2E family transporter</fullName>
    </submittedName>
</protein>
<evidence type="ECO:0000256" key="7">
    <source>
        <dbReference type="ARBA" id="ARBA00023136"/>
    </source>
</evidence>
<dbReference type="KEGG" id="ppec:H9W90_02465"/>
<comment type="similarity">
    <text evidence="2">Belongs to the autoinducer-2 exporter (AI-2E) (TC 2.A.86) family.</text>
</comment>
<name>A0A7G9LBJ8_9FLAO</name>
<keyword evidence="5 8" id="KW-0812">Transmembrane</keyword>
<dbReference type="Pfam" id="PF01594">
    <property type="entry name" value="AI-2E_transport"/>
    <property type="match status" value="1"/>
</dbReference>
<feature type="transmembrane region" description="Helical" evidence="8">
    <location>
        <begin position="275"/>
        <end position="293"/>
    </location>
</feature>
<evidence type="ECO:0000313" key="9">
    <source>
        <dbReference type="EMBL" id="QNM85997.1"/>
    </source>
</evidence>
<feature type="transmembrane region" description="Helical" evidence="8">
    <location>
        <begin position="9"/>
        <end position="28"/>
    </location>
</feature>
<dbReference type="PANTHER" id="PTHR21716:SF53">
    <property type="entry name" value="PERMEASE PERM-RELATED"/>
    <property type="match status" value="1"/>
</dbReference>
<dbReference type="AlphaFoldDB" id="A0A7G9LBJ8"/>
<keyword evidence="7 8" id="KW-0472">Membrane</keyword>
<evidence type="ECO:0000256" key="4">
    <source>
        <dbReference type="ARBA" id="ARBA00022475"/>
    </source>
</evidence>
<evidence type="ECO:0000256" key="3">
    <source>
        <dbReference type="ARBA" id="ARBA00022448"/>
    </source>
</evidence>
<gene>
    <name evidence="9" type="ORF">H9W90_02465</name>
</gene>
<evidence type="ECO:0000256" key="2">
    <source>
        <dbReference type="ARBA" id="ARBA00009773"/>
    </source>
</evidence>
<comment type="subcellular location">
    <subcellularLocation>
        <location evidence="1">Cell membrane</location>
        <topology evidence="1">Multi-pass membrane protein</topology>
    </subcellularLocation>
</comment>
<evidence type="ECO:0000256" key="6">
    <source>
        <dbReference type="ARBA" id="ARBA00022989"/>
    </source>
</evidence>
<keyword evidence="4" id="KW-1003">Cell membrane</keyword>
<accession>A0A7G9LBJ8</accession>
<feature type="transmembrane region" description="Helical" evidence="8">
    <location>
        <begin position="34"/>
        <end position="54"/>
    </location>
</feature>
<evidence type="ECO:0000256" key="1">
    <source>
        <dbReference type="ARBA" id="ARBA00004651"/>
    </source>
</evidence>
<dbReference type="Proteomes" id="UP000515808">
    <property type="component" value="Chromosome"/>
</dbReference>
<evidence type="ECO:0000256" key="5">
    <source>
        <dbReference type="ARBA" id="ARBA00022692"/>
    </source>
</evidence>
<keyword evidence="10" id="KW-1185">Reference proteome</keyword>
<dbReference type="RefSeq" id="WP_187482889.1">
    <property type="nucleotide sequence ID" value="NZ_CP060695.1"/>
</dbReference>
<feature type="transmembrane region" description="Helical" evidence="8">
    <location>
        <begin position="313"/>
        <end position="339"/>
    </location>
</feature>
<dbReference type="EMBL" id="CP060695">
    <property type="protein sequence ID" value="QNM85997.1"/>
    <property type="molecule type" value="Genomic_DNA"/>
</dbReference>
<organism evidence="9 10">
    <name type="scientific">Polaribacter pectinis</name>
    <dbReference type="NCBI Taxonomy" id="2738844"/>
    <lineage>
        <taxon>Bacteria</taxon>
        <taxon>Pseudomonadati</taxon>
        <taxon>Bacteroidota</taxon>
        <taxon>Flavobacteriia</taxon>
        <taxon>Flavobacteriales</taxon>
        <taxon>Flavobacteriaceae</taxon>
    </lineage>
</organism>
<dbReference type="InterPro" id="IPR002549">
    <property type="entry name" value="AI-2E-like"/>
</dbReference>
<feature type="transmembrane region" description="Helical" evidence="8">
    <location>
        <begin position="206"/>
        <end position="230"/>
    </location>
</feature>
<evidence type="ECO:0000313" key="10">
    <source>
        <dbReference type="Proteomes" id="UP000515808"/>
    </source>
</evidence>
<keyword evidence="3" id="KW-0813">Transport</keyword>
<evidence type="ECO:0000256" key="8">
    <source>
        <dbReference type="SAM" id="Phobius"/>
    </source>
</evidence>
<feature type="transmembrane region" description="Helical" evidence="8">
    <location>
        <begin position="236"/>
        <end position="263"/>
    </location>
</feature>
<keyword evidence="6 8" id="KW-1133">Transmembrane helix</keyword>
<reference evidence="9 10" key="1">
    <citation type="submission" date="2020-08" db="EMBL/GenBank/DDBJ databases">
        <title>Polaribacter sp. L12M9 isolated from gut of the Korean scallop.</title>
        <authorList>
            <person name="Jeong Y.S."/>
        </authorList>
    </citation>
    <scope>NUCLEOTIDE SEQUENCE [LARGE SCALE GENOMIC DNA]</scope>
    <source>
        <strain evidence="9 10">L12M9</strain>
    </source>
</reference>
<dbReference type="GO" id="GO:0005886">
    <property type="term" value="C:plasma membrane"/>
    <property type="evidence" value="ECO:0007669"/>
    <property type="project" value="UniProtKB-SubCell"/>
</dbReference>
<dbReference type="PANTHER" id="PTHR21716">
    <property type="entry name" value="TRANSMEMBRANE PROTEIN"/>
    <property type="match status" value="1"/>
</dbReference>
<proteinExistence type="inferred from homology"/>
<sequence length="360" mass="39849">MTAKTLSNGILRALGILLGIFLLGYFLYTIQSVIVYIIIASVISLIARPIILLLRRKLKFPNTLAVVTTMVLFLGIITGIIILFIPLITEQGKSLSLLQSDELQANIQNIFNQITAYFSSKGIDVLGELKSIDFTSQFKEIPNLLNSVLGTLGSLSVGLFSVLFISFFFMKDSRLLKNGVMTIIPNKTEGRFSKSLETINDLLSRYFIGLILQITILFVLYTIILLIFGIDNAVVIAFLCALLNLIPYVGPMIGAVIMFILSMTSNIGLDFQNEILPTTIYVMIGYFIAQIIDNFVSQPVIFSKTTKSHPLEIFLIIIIGGLLFGIVGMITAVPLYTALKVILKEFLSENKIVKSLTKNI</sequence>